<evidence type="ECO:0008006" key="3">
    <source>
        <dbReference type="Google" id="ProtNLM"/>
    </source>
</evidence>
<dbReference type="RefSeq" id="WP_197047348.1">
    <property type="nucleotide sequence ID" value="NZ_LR734855.1"/>
</dbReference>
<keyword evidence="2" id="KW-1185">Reference proteome</keyword>
<reference evidence="1" key="1">
    <citation type="submission" date="2019-10" db="EMBL/GenBank/DDBJ databases">
        <authorList>
            <consortium name="Genoscope - CEA"/>
            <person name="William W."/>
        </authorList>
    </citation>
    <scope>NUCLEOTIDE SEQUENCE [LARGE SCALE GENOMIC DNA]</scope>
    <source>
        <strain evidence="1">BBR_PRJEB10992</strain>
    </source>
</reference>
<dbReference type="Pfam" id="PF14025">
    <property type="entry name" value="DUF4241"/>
    <property type="match status" value="1"/>
</dbReference>
<dbReference type="EMBL" id="CZCU02000111">
    <property type="protein sequence ID" value="VXD15095.1"/>
    <property type="molecule type" value="Genomic_DNA"/>
</dbReference>
<accession>A0A7Z9DZH7</accession>
<proteinExistence type="predicted"/>
<sequence length="207" mass="23480">MNLTQAFQPGYWFQTPLDHDPERVTYSVQTIGELVLTSGKIVVCDPLVAINPHLCLTQPLAAGRYQVQLSIATFHDQKEQRVACAMLVIRDQPAVKWELAASFPGDQEWAYPMNSGTGCFMDGEVAQRLSDLSEQEFEDYYDRLDQALDQTYIDTWDWANFCLDESTGLNIIAFHSGWGEGCYPAYWGYDQQGNLVCLVTDFRLLQS</sequence>
<evidence type="ECO:0000313" key="2">
    <source>
        <dbReference type="Proteomes" id="UP000184550"/>
    </source>
</evidence>
<organism evidence="1 2">
    <name type="scientific">Planktothrix serta PCC 8927</name>
    <dbReference type="NCBI Taxonomy" id="671068"/>
    <lineage>
        <taxon>Bacteria</taxon>
        <taxon>Bacillati</taxon>
        <taxon>Cyanobacteriota</taxon>
        <taxon>Cyanophyceae</taxon>
        <taxon>Oscillatoriophycideae</taxon>
        <taxon>Oscillatoriales</taxon>
        <taxon>Microcoleaceae</taxon>
        <taxon>Planktothrix</taxon>
    </lineage>
</organism>
<dbReference type="Proteomes" id="UP000184550">
    <property type="component" value="Unassembled WGS sequence"/>
</dbReference>
<comment type="caution">
    <text evidence="1">The sequence shown here is derived from an EMBL/GenBank/DDBJ whole genome shotgun (WGS) entry which is preliminary data.</text>
</comment>
<protein>
    <recommendedName>
        <fullName evidence="3">DUF4241 domain-containing protein</fullName>
    </recommendedName>
</protein>
<dbReference type="InterPro" id="IPR025335">
    <property type="entry name" value="DUF4241"/>
</dbReference>
<gene>
    <name evidence="1" type="ORF">PL8927_380027</name>
</gene>
<dbReference type="AlphaFoldDB" id="A0A7Z9DZH7"/>
<name>A0A7Z9DZH7_9CYAN</name>
<evidence type="ECO:0000313" key="1">
    <source>
        <dbReference type="EMBL" id="VXD15095.1"/>
    </source>
</evidence>